<feature type="signal peptide" evidence="1">
    <location>
        <begin position="1"/>
        <end position="25"/>
    </location>
</feature>
<gene>
    <name evidence="3" type="ORF">NQ502_14980</name>
</gene>
<dbReference type="Proteomes" id="UP001060164">
    <property type="component" value="Chromosome"/>
</dbReference>
<dbReference type="Pfam" id="PF12010">
    <property type="entry name" value="DUF3502"/>
    <property type="match status" value="1"/>
</dbReference>
<protein>
    <submittedName>
        <fullName evidence="3">ABC transporter substrate-binding protein</fullName>
    </submittedName>
</protein>
<evidence type="ECO:0000313" key="3">
    <source>
        <dbReference type="EMBL" id="UWP58667.1"/>
    </source>
</evidence>
<evidence type="ECO:0000313" key="4">
    <source>
        <dbReference type="Proteomes" id="UP001060164"/>
    </source>
</evidence>
<feature type="chain" id="PRO_5047548290" evidence="1">
    <location>
        <begin position="26"/>
        <end position="520"/>
    </location>
</feature>
<name>A0ABY5VE83_9FIRM</name>
<accession>A0ABY5VE83</accession>
<dbReference type="SUPFAM" id="SSF53850">
    <property type="entry name" value="Periplasmic binding protein-like II"/>
    <property type="match status" value="1"/>
</dbReference>
<dbReference type="EMBL" id="CP102290">
    <property type="protein sequence ID" value="UWP58667.1"/>
    <property type="molecule type" value="Genomic_DNA"/>
</dbReference>
<reference evidence="3" key="1">
    <citation type="journal article" date="2022" name="Cell">
        <title>Design, construction, and in vivo augmentation of a complex gut microbiome.</title>
        <authorList>
            <person name="Cheng A.G."/>
            <person name="Ho P.Y."/>
            <person name="Aranda-Diaz A."/>
            <person name="Jain S."/>
            <person name="Yu F.B."/>
            <person name="Meng X."/>
            <person name="Wang M."/>
            <person name="Iakiviak M."/>
            <person name="Nagashima K."/>
            <person name="Zhao A."/>
            <person name="Murugkar P."/>
            <person name="Patil A."/>
            <person name="Atabakhsh K."/>
            <person name="Weakley A."/>
            <person name="Yan J."/>
            <person name="Brumbaugh A.R."/>
            <person name="Higginbottom S."/>
            <person name="Dimas A."/>
            <person name="Shiver A.L."/>
            <person name="Deutschbauer A."/>
            <person name="Neff N."/>
            <person name="Sonnenburg J.L."/>
            <person name="Huang K.C."/>
            <person name="Fischbach M.A."/>
        </authorList>
    </citation>
    <scope>NUCLEOTIDE SEQUENCE</scope>
    <source>
        <strain evidence="3">DSM 19829</strain>
    </source>
</reference>
<feature type="domain" description="DUF3502" evidence="2">
    <location>
        <begin position="442"/>
        <end position="515"/>
    </location>
</feature>
<dbReference type="InterPro" id="IPR022627">
    <property type="entry name" value="DUF3502"/>
</dbReference>
<evidence type="ECO:0000256" key="1">
    <source>
        <dbReference type="SAM" id="SignalP"/>
    </source>
</evidence>
<dbReference type="RefSeq" id="WP_083963340.1">
    <property type="nucleotide sequence ID" value="NZ_CABLBR010000018.1"/>
</dbReference>
<organism evidence="3 4">
    <name type="scientific">Ruminococcus gauvreauii</name>
    <dbReference type="NCBI Taxonomy" id="438033"/>
    <lineage>
        <taxon>Bacteria</taxon>
        <taxon>Bacillati</taxon>
        <taxon>Bacillota</taxon>
        <taxon>Clostridia</taxon>
        <taxon>Eubacteriales</taxon>
        <taxon>Oscillospiraceae</taxon>
        <taxon>Ruminococcus</taxon>
    </lineage>
</organism>
<evidence type="ECO:0000259" key="2">
    <source>
        <dbReference type="Pfam" id="PF12010"/>
    </source>
</evidence>
<dbReference type="Gene3D" id="3.40.190.10">
    <property type="entry name" value="Periplasmic binding protein-like II"/>
    <property type="match status" value="2"/>
</dbReference>
<keyword evidence="1" id="KW-0732">Signal</keyword>
<proteinExistence type="predicted"/>
<keyword evidence="4" id="KW-1185">Reference proteome</keyword>
<sequence length="520" mass="59359">MRMRKWIPAILTVGFMILLHSGCSAKSTDTEEARKTEKENENVIVWQIYEGGGGLGRTFQEMWQEPLNKLLEDKSVPYDVKIEVYYDTMNDNEQLSPDQALEKLKSEDRQADVISVPTGMSGYDDKGNIYYDYSPYTEMAGKKLLEPLDDMLETEKGVKIKSALTELEPIRSQVNGVTYGISQHMPLFNAVTYRKDLLRKYGINQEALSEDIFENADILKMIRDGEGGNIVPYVTYMDALNRLGFWLIDECEAVGYHPEGMFVNAFETEELKNYLIQMKSFQDQNLMNADLKNIGEFFAMESVTDTDQIYETVYKFSKPGEEKEHKIDMVVIPDKKRMCLLPYGGDSSTGIAAWSKYPEEAFDFLTLLYTDAEIANLIQYGVEGVDYSVESGYAVYNQDNGLRNYGENFTNPLLTYPKEGMPQDKRSMVERCYEENETHLPLGFRFDTQPVQEEINAVTEIFGSPVMHTDEVYRMFCGSVDDLDAAMESFNQKLKTAGVNRIVEEANRQLAEWRKSGGGE</sequence>